<organism evidence="1 2">
    <name type="scientific">Dactylosporangium fulvum</name>
    <dbReference type="NCBI Taxonomy" id="53359"/>
    <lineage>
        <taxon>Bacteria</taxon>
        <taxon>Bacillati</taxon>
        <taxon>Actinomycetota</taxon>
        <taxon>Actinomycetes</taxon>
        <taxon>Micromonosporales</taxon>
        <taxon>Micromonosporaceae</taxon>
        <taxon>Dactylosporangium</taxon>
    </lineage>
</organism>
<evidence type="ECO:0008006" key="3">
    <source>
        <dbReference type="Google" id="ProtNLM"/>
    </source>
</evidence>
<dbReference type="Proteomes" id="UP001059617">
    <property type="component" value="Chromosome"/>
</dbReference>
<evidence type="ECO:0000313" key="1">
    <source>
        <dbReference type="EMBL" id="UWP83250.1"/>
    </source>
</evidence>
<proteinExistence type="predicted"/>
<name>A0ABY5W1E4_9ACTN</name>
<reference evidence="1" key="2">
    <citation type="submission" date="2022-09" db="EMBL/GenBank/DDBJ databases">
        <title>Biosynthetic gene clusters of Dactylosporangioum fulvum.</title>
        <authorList>
            <person name="Caradec T."/>
        </authorList>
    </citation>
    <scope>NUCLEOTIDE SEQUENCE</scope>
    <source>
        <strain evidence="1">NRRL B-16292</strain>
    </source>
</reference>
<gene>
    <name evidence="1" type="ORF">Dfulv_02800</name>
</gene>
<keyword evidence="2" id="KW-1185">Reference proteome</keyword>
<accession>A0ABY5W1E4</accession>
<dbReference type="InterPro" id="IPR011009">
    <property type="entry name" value="Kinase-like_dom_sf"/>
</dbReference>
<dbReference type="SUPFAM" id="SSF56112">
    <property type="entry name" value="Protein kinase-like (PK-like)"/>
    <property type="match status" value="1"/>
</dbReference>
<dbReference type="EMBL" id="CP073720">
    <property type="protein sequence ID" value="UWP83250.1"/>
    <property type="molecule type" value="Genomic_DNA"/>
</dbReference>
<dbReference type="RefSeq" id="WP_259861030.1">
    <property type="nucleotide sequence ID" value="NZ_BAAAST010000066.1"/>
</dbReference>
<protein>
    <recommendedName>
        <fullName evidence="3">Aminoglycoside phosphotransferase</fullName>
    </recommendedName>
</protein>
<evidence type="ECO:0000313" key="2">
    <source>
        <dbReference type="Proteomes" id="UP001059617"/>
    </source>
</evidence>
<sequence length="191" mass="20665">MAETVSVGGHLSVVQRVRLADGRDVVVKMREPQERLVACTAAQRHLWLAGFPCPEPLAGPHPLGPYAANAEAAVEPDGVQPVLDAGAFAGLLAELIRLGPEAQAVPTLEPPPPWAWWRHDAGAVWPPPDNRDAGLNAHPETAWLDDLGTRIRRRLHDAVRGLEPAKKASLDGLDRLDRAEAAERSRRAGLR</sequence>
<reference evidence="1" key="1">
    <citation type="submission" date="2021-04" db="EMBL/GenBank/DDBJ databases">
        <authorList>
            <person name="Hartkoorn R.C."/>
            <person name="Beaudoing E."/>
            <person name="Hot D."/>
        </authorList>
    </citation>
    <scope>NUCLEOTIDE SEQUENCE</scope>
    <source>
        <strain evidence="1">NRRL B-16292</strain>
    </source>
</reference>